<evidence type="ECO:0000256" key="3">
    <source>
        <dbReference type="ARBA" id="ARBA00022679"/>
    </source>
</evidence>
<dbReference type="Pfam" id="PF00201">
    <property type="entry name" value="UDPGT"/>
    <property type="match status" value="1"/>
</dbReference>
<dbReference type="EC" id="2.4.1.-" evidence="5"/>
<dbReference type="GeneID" id="104590125"/>
<evidence type="ECO:0000313" key="7">
    <source>
        <dbReference type="RefSeq" id="XP_010246964.1"/>
    </source>
</evidence>
<dbReference type="Proteomes" id="UP000189703">
    <property type="component" value="Unplaced"/>
</dbReference>
<gene>
    <name evidence="7" type="primary">LOC104590125</name>
</gene>
<dbReference type="InterPro" id="IPR002213">
    <property type="entry name" value="UDP_glucos_trans"/>
</dbReference>
<evidence type="ECO:0000256" key="4">
    <source>
        <dbReference type="RuleBase" id="RU003718"/>
    </source>
</evidence>
<dbReference type="FunCoup" id="A0A1U7Z450">
    <property type="interactions" value="68"/>
</dbReference>
<dbReference type="CDD" id="cd03784">
    <property type="entry name" value="GT1_Gtf-like"/>
    <property type="match status" value="1"/>
</dbReference>
<dbReference type="AlphaFoldDB" id="A0A1U7Z450"/>
<dbReference type="FunFam" id="3.40.50.2000:FF:000019">
    <property type="entry name" value="Glycosyltransferase"/>
    <property type="match status" value="1"/>
</dbReference>
<dbReference type="OrthoDB" id="5835829at2759"/>
<organism evidence="6 7">
    <name type="scientific">Nelumbo nucifera</name>
    <name type="common">Sacred lotus</name>
    <dbReference type="NCBI Taxonomy" id="4432"/>
    <lineage>
        <taxon>Eukaryota</taxon>
        <taxon>Viridiplantae</taxon>
        <taxon>Streptophyta</taxon>
        <taxon>Embryophyta</taxon>
        <taxon>Tracheophyta</taxon>
        <taxon>Spermatophyta</taxon>
        <taxon>Magnoliopsida</taxon>
        <taxon>Proteales</taxon>
        <taxon>Nelumbonaceae</taxon>
        <taxon>Nelumbo</taxon>
    </lineage>
</organism>
<name>A0A1U7Z450_NELNU</name>
<evidence type="ECO:0000256" key="2">
    <source>
        <dbReference type="ARBA" id="ARBA00022676"/>
    </source>
</evidence>
<dbReference type="KEGG" id="nnu:104590125"/>
<evidence type="ECO:0000256" key="1">
    <source>
        <dbReference type="ARBA" id="ARBA00009995"/>
    </source>
</evidence>
<protein>
    <recommendedName>
        <fullName evidence="5">Glycosyltransferase</fullName>
        <ecNumber evidence="5">2.4.1.-</ecNumber>
    </recommendedName>
</protein>
<dbReference type="PANTHER" id="PTHR11926:SF1534">
    <property type="entry name" value="GLYCOSYLTRANSFERASE"/>
    <property type="match status" value="1"/>
</dbReference>
<keyword evidence="2 4" id="KW-0328">Glycosyltransferase</keyword>
<dbReference type="RefSeq" id="XP_010246964.1">
    <property type="nucleotide sequence ID" value="XM_010248662.2"/>
</dbReference>
<dbReference type="GO" id="GO:0080043">
    <property type="term" value="F:quercetin 3-O-glucosyltransferase activity"/>
    <property type="evidence" value="ECO:0000318"/>
    <property type="project" value="GO_Central"/>
</dbReference>
<accession>A0A1U7Z450</accession>
<dbReference type="eggNOG" id="KOG1192">
    <property type="taxonomic scope" value="Eukaryota"/>
</dbReference>
<dbReference type="Gene3D" id="3.40.50.2000">
    <property type="entry name" value="Glycogen Phosphorylase B"/>
    <property type="match status" value="2"/>
</dbReference>
<dbReference type="PANTHER" id="PTHR11926">
    <property type="entry name" value="GLUCOSYL/GLUCURONOSYL TRANSFERASES"/>
    <property type="match status" value="1"/>
</dbReference>
<dbReference type="GO" id="GO:0080044">
    <property type="term" value="F:quercetin 7-O-glucosyltransferase activity"/>
    <property type="evidence" value="ECO:0000318"/>
    <property type="project" value="GO_Central"/>
</dbReference>
<dbReference type="PROSITE" id="PS00375">
    <property type="entry name" value="UDPGT"/>
    <property type="match status" value="1"/>
</dbReference>
<dbReference type="InterPro" id="IPR035595">
    <property type="entry name" value="UDP_glycos_trans_CS"/>
</dbReference>
<evidence type="ECO:0000313" key="6">
    <source>
        <dbReference type="Proteomes" id="UP000189703"/>
    </source>
</evidence>
<proteinExistence type="inferred from homology"/>
<reference evidence="7" key="1">
    <citation type="submission" date="2025-08" db="UniProtKB">
        <authorList>
            <consortium name="RefSeq"/>
        </authorList>
    </citation>
    <scope>IDENTIFICATION</scope>
</reference>
<dbReference type="GO" id="GO:0005737">
    <property type="term" value="C:cytoplasm"/>
    <property type="evidence" value="ECO:0000318"/>
    <property type="project" value="GO_Central"/>
</dbReference>
<dbReference type="FunFam" id="3.40.50.2000:FF:000167">
    <property type="entry name" value="Glycosyltransferase"/>
    <property type="match status" value="1"/>
</dbReference>
<keyword evidence="3 4" id="KW-0808">Transferase</keyword>
<sequence>MESHCHFLLVTFPAQGHINPALQFAKRLTLTGVQVTFVTSVSAFRLMTNLPTQDALTYFPFSDGYDDGCKSSDDFDNFMSELRCRGSQALTDYVESSAKERRPVTCLIYTILLPWAAEVASNLGVPSALLWIQPAAVLDIYYFYFNGYGDLMANFKNDPLYAIELPGLPLLTGRDVPSFFLPSSAFTSTVLSLFEELLHKLFEREPKPRVLVNTFDALEREALGAVDKLNMVGIGPLIPSAFLDGKDPSDKSFGGDLFNCSADYIKWLNTKPEGSVVYVSFGTVANLQQQQMKEIARGLLDSRRPFLWVIRTPLMSSEAKEIGTEAIMDNIEELKREGMIVSWCSQVEVLCHPSVGCFLTHCGWNSTLEGIVAGVPMVGFPQWSDQGTNAKLIEDVWKTGVRLRVKEGGEGGDLVDAEEIKRCLCMVMEGETGKEMRKNAKNWRDLSLEAVKEGGSTDKNLRAFLEEIRGGDYSVL</sequence>
<dbReference type="SUPFAM" id="SSF53756">
    <property type="entry name" value="UDP-Glycosyltransferase/glycogen phosphorylase"/>
    <property type="match status" value="1"/>
</dbReference>
<keyword evidence="6" id="KW-1185">Reference proteome</keyword>
<dbReference type="OMA" id="TDMFRRD"/>
<evidence type="ECO:0000256" key="5">
    <source>
        <dbReference type="RuleBase" id="RU362057"/>
    </source>
</evidence>
<comment type="similarity">
    <text evidence="1 4">Belongs to the UDP-glycosyltransferase family.</text>
</comment>